<keyword evidence="4 7" id="KW-0812">Transmembrane</keyword>
<evidence type="ECO:0000313" key="8">
    <source>
        <dbReference type="EMBL" id="GGM60151.1"/>
    </source>
</evidence>
<reference evidence="9" key="1">
    <citation type="journal article" date="2019" name="Int. J. Syst. Evol. Microbiol.">
        <title>The Global Catalogue of Microorganisms (GCM) 10K type strain sequencing project: providing services to taxonomists for standard genome sequencing and annotation.</title>
        <authorList>
            <consortium name="The Broad Institute Genomics Platform"/>
            <consortium name="The Broad Institute Genome Sequencing Center for Infectious Disease"/>
            <person name="Wu L."/>
            <person name="Ma J."/>
        </authorList>
    </citation>
    <scope>NUCLEOTIDE SEQUENCE [LARGE SCALE GENOMIC DNA]</scope>
    <source>
        <strain evidence="9">JCM 31047</strain>
    </source>
</reference>
<feature type="transmembrane region" description="Helical" evidence="7">
    <location>
        <begin position="21"/>
        <end position="45"/>
    </location>
</feature>
<dbReference type="EMBL" id="BMQG01000034">
    <property type="protein sequence ID" value="GGM60151.1"/>
    <property type="molecule type" value="Genomic_DNA"/>
</dbReference>
<gene>
    <name evidence="8" type="ORF">GCM10008956_39740</name>
</gene>
<name>A0A8H9GYZ8_9DEIO</name>
<dbReference type="PANTHER" id="PTHR43266">
    <property type="entry name" value="MACROLIDE-EFFLUX PROTEIN"/>
    <property type="match status" value="1"/>
</dbReference>
<evidence type="ECO:0000313" key="9">
    <source>
        <dbReference type="Proteomes" id="UP000600547"/>
    </source>
</evidence>
<feature type="transmembrane region" description="Helical" evidence="7">
    <location>
        <begin position="373"/>
        <end position="391"/>
    </location>
</feature>
<evidence type="ECO:0000256" key="2">
    <source>
        <dbReference type="ARBA" id="ARBA00022448"/>
    </source>
</evidence>
<feature type="transmembrane region" description="Helical" evidence="7">
    <location>
        <begin position="256"/>
        <end position="275"/>
    </location>
</feature>
<accession>A0A8H9GYZ8</accession>
<feature type="transmembrane region" description="Helical" evidence="7">
    <location>
        <begin position="287"/>
        <end position="317"/>
    </location>
</feature>
<keyword evidence="2" id="KW-0813">Transport</keyword>
<comment type="subcellular location">
    <subcellularLocation>
        <location evidence="1">Cell membrane</location>
        <topology evidence="1">Multi-pass membrane protein</topology>
    </subcellularLocation>
</comment>
<dbReference type="Proteomes" id="UP000600547">
    <property type="component" value="Unassembled WGS sequence"/>
</dbReference>
<feature type="transmembrane region" description="Helical" evidence="7">
    <location>
        <begin position="171"/>
        <end position="193"/>
    </location>
</feature>
<feature type="transmembrane region" description="Helical" evidence="7">
    <location>
        <begin position="51"/>
        <end position="75"/>
    </location>
</feature>
<dbReference type="InterPro" id="IPR010290">
    <property type="entry name" value="TM_effector"/>
</dbReference>
<evidence type="ECO:0000256" key="6">
    <source>
        <dbReference type="ARBA" id="ARBA00023136"/>
    </source>
</evidence>
<keyword evidence="9" id="KW-1185">Reference proteome</keyword>
<dbReference type="Gene3D" id="1.20.1250.20">
    <property type="entry name" value="MFS general substrate transporter like domains"/>
    <property type="match status" value="1"/>
</dbReference>
<dbReference type="GO" id="GO:0005886">
    <property type="term" value="C:plasma membrane"/>
    <property type="evidence" value="ECO:0007669"/>
    <property type="project" value="UniProtKB-SubCell"/>
</dbReference>
<dbReference type="RefSeq" id="WP_155300341.1">
    <property type="nucleotide sequence ID" value="NZ_BMQG01000034.1"/>
</dbReference>
<dbReference type="InterPro" id="IPR036259">
    <property type="entry name" value="MFS_trans_sf"/>
</dbReference>
<evidence type="ECO:0000256" key="5">
    <source>
        <dbReference type="ARBA" id="ARBA00022989"/>
    </source>
</evidence>
<comment type="caution">
    <text evidence="8">The sequence shown here is derived from an EMBL/GenBank/DDBJ whole genome shotgun (WGS) entry which is preliminary data.</text>
</comment>
<keyword evidence="3" id="KW-1003">Cell membrane</keyword>
<dbReference type="SUPFAM" id="SSF103473">
    <property type="entry name" value="MFS general substrate transporter"/>
    <property type="match status" value="1"/>
</dbReference>
<sequence length="404" mass="42665">MNALTLFSALRNRRYARLYAAQTISQIGDALTWVGLALLAAQLAGPAQAPAILAVALTIRVTAFVLLSPLAGVLADRVNRRTVLASCDFGRMLILGAMFFVTEIWQIYALMFLLNALTAFFTPTNQATIPLVVGREDARPAFALSSATTEVLGILGPGLAGLLAATLGTRTLFMVDAASFLLSGLLILSLPALRASDAPVERSTLQDVKDGTARLWRDPPIRFALLMELVAAMAGALILTVTISRVEGSLNLGGTQYGWVMAAYGLGAALASLAVGSAGKRIPLTRFIALGALVTSVAILPGDVLPLGGLMVFWLLAGVGQNWVNLPTETLLAELTEEAAQGRVYGAHFAWSHLWWAFAYPVAGLLGTRLPNHAFLVGGGLATALLLGIWWTHRARLEGGRAAA</sequence>
<evidence type="ECO:0000256" key="3">
    <source>
        <dbReference type="ARBA" id="ARBA00022475"/>
    </source>
</evidence>
<protein>
    <submittedName>
        <fullName evidence="8">MFS transporter</fullName>
    </submittedName>
</protein>
<dbReference type="Pfam" id="PF05977">
    <property type="entry name" value="MFS_3"/>
    <property type="match status" value="1"/>
</dbReference>
<organism evidence="8 9">
    <name type="scientific">Deinococcus arenae</name>
    <dbReference type="NCBI Taxonomy" id="1452751"/>
    <lineage>
        <taxon>Bacteria</taxon>
        <taxon>Thermotogati</taxon>
        <taxon>Deinococcota</taxon>
        <taxon>Deinococci</taxon>
        <taxon>Deinococcales</taxon>
        <taxon>Deinococcaceae</taxon>
        <taxon>Deinococcus</taxon>
    </lineage>
</organism>
<proteinExistence type="predicted"/>
<dbReference type="AlphaFoldDB" id="A0A8H9GYZ8"/>
<evidence type="ECO:0000256" key="7">
    <source>
        <dbReference type="SAM" id="Phobius"/>
    </source>
</evidence>
<evidence type="ECO:0000256" key="4">
    <source>
        <dbReference type="ARBA" id="ARBA00022692"/>
    </source>
</evidence>
<dbReference type="PANTHER" id="PTHR43266:SF2">
    <property type="entry name" value="MAJOR FACILITATOR SUPERFAMILY (MFS) PROFILE DOMAIN-CONTAINING PROTEIN"/>
    <property type="match status" value="1"/>
</dbReference>
<keyword evidence="6 7" id="KW-0472">Membrane</keyword>
<keyword evidence="5 7" id="KW-1133">Transmembrane helix</keyword>
<feature type="transmembrane region" description="Helical" evidence="7">
    <location>
        <begin position="223"/>
        <end position="244"/>
    </location>
</feature>
<dbReference type="CDD" id="cd06173">
    <property type="entry name" value="MFS_MefA_like"/>
    <property type="match status" value="1"/>
</dbReference>
<evidence type="ECO:0000256" key="1">
    <source>
        <dbReference type="ARBA" id="ARBA00004651"/>
    </source>
</evidence>